<dbReference type="KEGG" id="cep:Cri9333_0839"/>
<dbReference type="STRING" id="1173022.Cri9333_0839"/>
<sequence length="91" mass="10212">MFILINNTKSNLPLSLQQVASSPLPLIRGGVGGGVVHFDIFRIDIVDLLQKSQIWFYNLPIFSTKIETSVSIKQRVALVHQKKHTPKLMGE</sequence>
<reference evidence="1 2" key="1">
    <citation type="submission" date="2012-06" db="EMBL/GenBank/DDBJ databases">
        <title>Finished chromosome of genome of Crinalium epipsammum PCC 9333.</title>
        <authorList>
            <consortium name="US DOE Joint Genome Institute"/>
            <person name="Gugger M."/>
            <person name="Coursin T."/>
            <person name="Rippka R."/>
            <person name="Tandeau De Marsac N."/>
            <person name="Huntemann M."/>
            <person name="Wei C.-L."/>
            <person name="Han J."/>
            <person name="Detter J.C."/>
            <person name="Han C."/>
            <person name="Tapia R."/>
            <person name="Davenport K."/>
            <person name="Daligault H."/>
            <person name="Erkkila T."/>
            <person name="Gu W."/>
            <person name="Munk A.C.C."/>
            <person name="Teshima H."/>
            <person name="Xu Y."/>
            <person name="Chain P."/>
            <person name="Chen A."/>
            <person name="Krypides N."/>
            <person name="Mavromatis K."/>
            <person name="Markowitz V."/>
            <person name="Szeto E."/>
            <person name="Ivanova N."/>
            <person name="Mikhailova N."/>
            <person name="Ovchinnikova G."/>
            <person name="Pagani I."/>
            <person name="Pati A."/>
            <person name="Goodwin L."/>
            <person name="Peters L."/>
            <person name="Pitluck S."/>
            <person name="Woyke T."/>
            <person name="Kerfeld C."/>
        </authorList>
    </citation>
    <scope>NUCLEOTIDE SEQUENCE [LARGE SCALE GENOMIC DNA]</scope>
    <source>
        <strain evidence="1 2">PCC 9333</strain>
    </source>
</reference>
<dbReference type="Proteomes" id="UP000010472">
    <property type="component" value="Chromosome"/>
</dbReference>
<gene>
    <name evidence="1" type="ORF">Cri9333_0839</name>
</gene>
<dbReference type="HOGENOM" id="CLU_2421969_0_0_3"/>
<proteinExistence type="predicted"/>
<name>K9VUX4_9CYAN</name>
<protein>
    <submittedName>
        <fullName evidence="1">Uncharacterized protein</fullName>
    </submittedName>
</protein>
<evidence type="ECO:0000313" key="2">
    <source>
        <dbReference type="Proteomes" id="UP000010472"/>
    </source>
</evidence>
<evidence type="ECO:0000313" key="1">
    <source>
        <dbReference type="EMBL" id="AFZ11756.1"/>
    </source>
</evidence>
<keyword evidence="2" id="KW-1185">Reference proteome</keyword>
<accession>K9VUX4</accession>
<dbReference type="EMBL" id="CP003620">
    <property type="protein sequence ID" value="AFZ11756.1"/>
    <property type="molecule type" value="Genomic_DNA"/>
</dbReference>
<organism evidence="1 2">
    <name type="scientific">Crinalium epipsammum PCC 9333</name>
    <dbReference type="NCBI Taxonomy" id="1173022"/>
    <lineage>
        <taxon>Bacteria</taxon>
        <taxon>Bacillati</taxon>
        <taxon>Cyanobacteriota</taxon>
        <taxon>Cyanophyceae</taxon>
        <taxon>Gomontiellales</taxon>
        <taxon>Gomontiellaceae</taxon>
        <taxon>Crinalium</taxon>
    </lineage>
</organism>
<dbReference type="AlphaFoldDB" id="K9VUX4"/>